<keyword evidence="1" id="KW-0547">Nucleotide-binding</keyword>
<dbReference type="FunFam" id="3.40.50.1010:FF:000007">
    <property type="entry name" value="PhoH family protein"/>
    <property type="match status" value="1"/>
</dbReference>
<evidence type="ECO:0000313" key="6">
    <source>
        <dbReference type="Proteomes" id="UP000006558"/>
    </source>
</evidence>
<dbReference type="KEGG" id="tpt:Tpet_0425"/>
<dbReference type="Gene3D" id="3.40.50.1010">
    <property type="entry name" value="5'-nuclease"/>
    <property type="match status" value="1"/>
</dbReference>
<dbReference type="STRING" id="390874.Tpet_0425"/>
<organism evidence="5 6">
    <name type="scientific">Thermotoga petrophila (strain ATCC BAA-488 / DSM 13995 / JCM 10881 / RKU-1)</name>
    <dbReference type="NCBI Taxonomy" id="390874"/>
    <lineage>
        <taxon>Bacteria</taxon>
        <taxon>Thermotogati</taxon>
        <taxon>Thermotogota</taxon>
        <taxon>Thermotogae</taxon>
        <taxon>Thermotogales</taxon>
        <taxon>Thermotogaceae</taxon>
        <taxon>Thermotoga</taxon>
    </lineage>
</organism>
<dbReference type="Pfam" id="PF02562">
    <property type="entry name" value="PhoH"/>
    <property type="match status" value="1"/>
</dbReference>
<dbReference type="GO" id="GO:0005829">
    <property type="term" value="C:cytosol"/>
    <property type="evidence" value="ECO:0007669"/>
    <property type="project" value="TreeGrafter"/>
</dbReference>
<evidence type="ECO:0000259" key="4">
    <source>
        <dbReference type="SMART" id="SM00670"/>
    </source>
</evidence>
<dbReference type="EMBL" id="CP000702">
    <property type="protein sequence ID" value="ABQ46449.1"/>
    <property type="molecule type" value="Genomic_DNA"/>
</dbReference>
<dbReference type="Pfam" id="PF13638">
    <property type="entry name" value="PIN_4"/>
    <property type="match status" value="1"/>
</dbReference>
<dbReference type="GO" id="GO:0005524">
    <property type="term" value="F:ATP binding"/>
    <property type="evidence" value="ECO:0007669"/>
    <property type="project" value="UniProtKB-KW"/>
</dbReference>
<dbReference type="SUPFAM" id="SSF88723">
    <property type="entry name" value="PIN domain-like"/>
    <property type="match status" value="1"/>
</dbReference>
<proteinExistence type="inferred from homology"/>
<dbReference type="AlphaFoldDB" id="A5IJS6"/>
<dbReference type="InterPro" id="IPR029060">
    <property type="entry name" value="PIN-like_dom_sf"/>
</dbReference>
<protein>
    <submittedName>
        <fullName evidence="5">PhoH family protein</fullName>
    </submittedName>
</protein>
<dbReference type="InterPro" id="IPR002716">
    <property type="entry name" value="PIN_dom"/>
</dbReference>
<dbReference type="SMART" id="SM00670">
    <property type="entry name" value="PINc"/>
    <property type="match status" value="1"/>
</dbReference>
<dbReference type="PANTHER" id="PTHR30473">
    <property type="entry name" value="PROTEIN PHOH"/>
    <property type="match status" value="1"/>
</dbReference>
<dbReference type="Proteomes" id="UP000006558">
    <property type="component" value="Chromosome"/>
</dbReference>
<comment type="similarity">
    <text evidence="3">In the N-terminal section; belongs to the PINc/VapC protein family.</text>
</comment>
<evidence type="ECO:0000256" key="2">
    <source>
        <dbReference type="ARBA" id="ARBA00022840"/>
    </source>
</evidence>
<dbReference type="InterPro" id="IPR027417">
    <property type="entry name" value="P-loop_NTPase"/>
</dbReference>
<dbReference type="FunFam" id="3.40.50.300:FF:000013">
    <property type="entry name" value="PhoH family ATPase"/>
    <property type="match status" value="1"/>
</dbReference>
<evidence type="ECO:0000313" key="5">
    <source>
        <dbReference type="EMBL" id="ABQ46449.1"/>
    </source>
</evidence>
<reference evidence="5 6" key="2">
    <citation type="journal article" date="2009" name="Proc. Natl. Acad. Sci. U.S.A.">
        <title>On the chimeric nature, thermophilic origin, and phylogenetic placement of the Thermotogales.</title>
        <authorList>
            <person name="Zhaxybayeva O."/>
            <person name="Swithers K.S."/>
            <person name="Lapierre P."/>
            <person name="Fournier G.P."/>
            <person name="Bickhart D.M."/>
            <person name="DeBoy R.T."/>
            <person name="Nelson K.E."/>
            <person name="Nesbo C.L."/>
            <person name="Doolittle W.F."/>
            <person name="Gogarten J.P."/>
            <person name="Noll K.M."/>
        </authorList>
    </citation>
    <scope>NUCLEOTIDE SEQUENCE [LARGE SCALE GENOMIC DNA]</scope>
    <source>
        <strain evidence="6">ATCC BAA-488 / DSM 13995 / JCM 10881 / RKU-1</strain>
    </source>
</reference>
<feature type="domain" description="PIN" evidence="4">
    <location>
        <begin position="3"/>
        <end position="130"/>
    </location>
</feature>
<dbReference type="eggNOG" id="COG1875">
    <property type="taxonomic scope" value="Bacteria"/>
</dbReference>
<gene>
    <name evidence="5" type="ordered locus">Tpet_0425</name>
</gene>
<keyword evidence="2" id="KW-0067">ATP-binding</keyword>
<name>A5IJS6_THEP1</name>
<dbReference type="SUPFAM" id="SSF52540">
    <property type="entry name" value="P-loop containing nucleoside triphosphate hydrolases"/>
    <property type="match status" value="1"/>
</dbReference>
<dbReference type="InterPro" id="IPR003714">
    <property type="entry name" value="PhoH"/>
</dbReference>
<accession>A5IJS6</accession>
<evidence type="ECO:0000256" key="3">
    <source>
        <dbReference type="ARBA" id="ARBA00046345"/>
    </source>
</evidence>
<dbReference type="Gene3D" id="3.40.50.300">
    <property type="entry name" value="P-loop containing nucleotide triphosphate hydrolases"/>
    <property type="match status" value="1"/>
</dbReference>
<dbReference type="CDD" id="cd09883">
    <property type="entry name" value="PIN_VapC_PhoHL-ATPase"/>
    <property type="match status" value="1"/>
</dbReference>
<reference evidence="6" key="1">
    <citation type="submission" date="2007-05" db="EMBL/GenBank/DDBJ databases">
        <title>Complete sequence of Thermotoga petrophila RKU-1.</title>
        <authorList>
            <consortium name="US DOE Joint Genome Institute"/>
            <person name="Copeland A."/>
            <person name="Lucas S."/>
            <person name="Lapidus A."/>
            <person name="Barry K."/>
            <person name="Glavina del Rio T."/>
            <person name="Dalin E."/>
            <person name="Tice H."/>
            <person name="Pitluck S."/>
            <person name="Sims D."/>
            <person name="Brettin T."/>
            <person name="Bruce D."/>
            <person name="Detter J.C."/>
            <person name="Han C."/>
            <person name="Tapia R."/>
            <person name="Schmutz J."/>
            <person name="Larimer F."/>
            <person name="Land M."/>
            <person name="Hauser L."/>
            <person name="Kyrpides N."/>
            <person name="Mikhailova N."/>
            <person name="Nelson K."/>
            <person name="Gogarten J.P."/>
            <person name="Noll K."/>
            <person name="Richardson P."/>
        </authorList>
    </citation>
    <scope>NUCLEOTIDE SEQUENCE [LARGE SCALE GENOMIC DNA]</scope>
    <source>
        <strain evidence="6">ATCC BAA-488 / DSM 13995 / JCM 10881 / RKU-1</strain>
    </source>
</reference>
<dbReference type="PANTHER" id="PTHR30473:SF2">
    <property type="entry name" value="PIN DOMAIN-CONTAINING PROTEIN"/>
    <property type="match status" value="1"/>
</dbReference>
<evidence type="ECO:0000256" key="1">
    <source>
        <dbReference type="ARBA" id="ARBA00022741"/>
    </source>
</evidence>
<dbReference type="HOGENOM" id="CLU_022283_2_1_0"/>
<dbReference type="InterPro" id="IPR051451">
    <property type="entry name" value="PhoH2-like"/>
</dbReference>
<sequence length="418" mass="47459">MVKNYVLDTNVLIHDPDSIFSFEDNNVIIPLPVLEELDKLKREHGSVGKNAREVIRHLDELRKKGNLRKGIPLENGGILRVMVLEREVENVPRFLHERYVDNIILAYVIELMNREKIPTILVSKDINLRVKADALGIPAQDYLTDRSELETMPKGYVEIDDEELKKQLKVKGVVEKKLDLLDNFYIDLGGVYGKYRKGKVLRVEPFETMGISPRNREQIFSMDALLDDEIPLVFLVGIAGTGKTLLALACGLYKVLVEKRYKKLIVTRPTVPMGRDIGYLPGELEKKMKPWLQPIMDNLELISSLSGLKIKELEKQEILEVEAISFIRGRSIPKQFIIIDEAQNLTPHEVKTILTRVGEDTKIVLVGDPYQIDTPYLDKDTNGLVYAALKLLESDLSAVIKLEKGERSRLATIAAELL</sequence>
<dbReference type="RefSeq" id="WP_011943069.1">
    <property type="nucleotide sequence ID" value="NC_009486.1"/>
</dbReference>